<proteinExistence type="predicted"/>
<dbReference type="AlphaFoldDB" id="A0A1H6D6D4"/>
<name>A0A1H6D6D4_9ACTN</name>
<protein>
    <recommendedName>
        <fullName evidence="3">ParB-like nuclease domain-containing protein</fullName>
    </recommendedName>
</protein>
<evidence type="ECO:0000313" key="2">
    <source>
        <dbReference type="Proteomes" id="UP000236754"/>
    </source>
</evidence>
<keyword evidence="2" id="KW-1185">Reference proteome</keyword>
<dbReference type="OrthoDB" id="8539206at2"/>
<dbReference type="RefSeq" id="WP_103888347.1">
    <property type="nucleotide sequence ID" value="NZ_FNVU01000012.1"/>
</dbReference>
<reference evidence="1 2" key="1">
    <citation type="submission" date="2016-10" db="EMBL/GenBank/DDBJ databases">
        <authorList>
            <person name="de Groot N.N."/>
        </authorList>
    </citation>
    <scope>NUCLEOTIDE SEQUENCE [LARGE SCALE GENOMIC DNA]</scope>
    <source>
        <strain evidence="1 2">CGMCC 4.2023</strain>
    </source>
</reference>
<evidence type="ECO:0008006" key="3">
    <source>
        <dbReference type="Google" id="ProtNLM"/>
    </source>
</evidence>
<organism evidence="1 2">
    <name type="scientific">Actinacidiphila yanglinensis</name>
    <dbReference type="NCBI Taxonomy" id="310779"/>
    <lineage>
        <taxon>Bacteria</taxon>
        <taxon>Bacillati</taxon>
        <taxon>Actinomycetota</taxon>
        <taxon>Actinomycetes</taxon>
        <taxon>Kitasatosporales</taxon>
        <taxon>Streptomycetaceae</taxon>
        <taxon>Actinacidiphila</taxon>
    </lineage>
</organism>
<dbReference type="EMBL" id="FNVU01000012">
    <property type="protein sequence ID" value="SEG80538.1"/>
    <property type="molecule type" value="Genomic_DNA"/>
</dbReference>
<accession>A0A1H6D6D4</accession>
<dbReference type="Proteomes" id="UP000236754">
    <property type="component" value="Unassembled WGS sequence"/>
</dbReference>
<evidence type="ECO:0000313" key="1">
    <source>
        <dbReference type="EMBL" id="SEG80538.1"/>
    </source>
</evidence>
<sequence>MTDPVWKKDPEEHDFPAAVDYLELLMPAEQAQEAVQRLKGAPTTAKKAKDILRASGLELLPAENPHVAHDIKKAVTGQKLSPILLLRGQPLVIADGYHRVCAIHYLSEDLDVPCRLV</sequence>
<gene>
    <name evidence="1" type="ORF">SAMN05216223_11250</name>
</gene>